<evidence type="ECO:0000313" key="1">
    <source>
        <dbReference type="EMBL" id="PKG23578.1"/>
    </source>
</evidence>
<reference evidence="1 2" key="1">
    <citation type="journal article" date="2003" name="Int. J. Syst. Evol. Microbiol.">
        <title>Bacillus nealsonii sp. nov., isolated from a spacecraft-assembly facility, whose spores are gamma-radiation resistant.</title>
        <authorList>
            <person name="Venkateswaran K."/>
            <person name="Kempf M."/>
            <person name="Chen F."/>
            <person name="Satomi M."/>
            <person name="Nicholson W."/>
            <person name="Kern R."/>
        </authorList>
    </citation>
    <scope>NUCLEOTIDE SEQUENCE [LARGE SCALE GENOMIC DNA]</scope>
    <source>
        <strain evidence="1 2">FO-92</strain>
    </source>
</reference>
<evidence type="ECO:0008006" key="3">
    <source>
        <dbReference type="Google" id="ProtNLM"/>
    </source>
</evidence>
<name>A0A2N0Z241_9BACI</name>
<keyword evidence="2" id="KW-1185">Reference proteome</keyword>
<proteinExistence type="predicted"/>
<dbReference type="OrthoDB" id="1799385at2"/>
<gene>
    <name evidence="1" type="ORF">CWS01_11340</name>
</gene>
<dbReference type="AlphaFoldDB" id="A0A2N0Z241"/>
<sequence>MQQTFHSAVQNTNEMMQPPATITVKDSLYLTDMLSWNLLAMKKAHFFATNTKDQTIKSYLDKCGQMHQKHYEQIISHLNAQQSLSSGTYQQQ</sequence>
<protein>
    <recommendedName>
        <fullName evidence="3">Spore coat protein</fullName>
    </recommendedName>
</protein>
<dbReference type="Proteomes" id="UP000233375">
    <property type="component" value="Unassembled WGS sequence"/>
</dbReference>
<dbReference type="RefSeq" id="WP_101177313.1">
    <property type="nucleotide sequence ID" value="NZ_PISE01000022.1"/>
</dbReference>
<comment type="caution">
    <text evidence="1">The sequence shown here is derived from an EMBL/GenBank/DDBJ whole genome shotgun (WGS) entry which is preliminary data.</text>
</comment>
<organism evidence="1 2">
    <name type="scientific">Niallia nealsonii</name>
    <dbReference type="NCBI Taxonomy" id="115979"/>
    <lineage>
        <taxon>Bacteria</taxon>
        <taxon>Bacillati</taxon>
        <taxon>Bacillota</taxon>
        <taxon>Bacilli</taxon>
        <taxon>Bacillales</taxon>
        <taxon>Bacillaceae</taxon>
        <taxon>Niallia</taxon>
    </lineage>
</organism>
<dbReference type="EMBL" id="PISE01000022">
    <property type="protein sequence ID" value="PKG23578.1"/>
    <property type="molecule type" value="Genomic_DNA"/>
</dbReference>
<accession>A0A2N0Z241</accession>
<evidence type="ECO:0000313" key="2">
    <source>
        <dbReference type="Proteomes" id="UP000233375"/>
    </source>
</evidence>